<dbReference type="Proteomes" id="UP000254712">
    <property type="component" value="Unassembled WGS sequence"/>
</dbReference>
<dbReference type="GO" id="GO:0032259">
    <property type="term" value="P:methylation"/>
    <property type="evidence" value="ECO:0007669"/>
    <property type="project" value="UniProtKB-KW"/>
</dbReference>
<dbReference type="EMBL" id="UGXT01000002">
    <property type="protein sequence ID" value="SUH39819.1"/>
    <property type="molecule type" value="Genomic_DNA"/>
</dbReference>
<keyword evidence="1" id="KW-0808">Transferase</keyword>
<protein>
    <submittedName>
        <fullName evidence="1">Hydroxymethyltransferase</fullName>
    </submittedName>
</protein>
<dbReference type="GO" id="GO:0008168">
    <property type="term" value="F:methyltransferase activity"/>
    <property type="evidence" value="ECO:0007669"/>
    <property type="project" value="UniProtKB-KW"/>
</dbReference>
<keyword evidence="1" id="KW-0489">Methyltransferase</keyword>
<reference evidence="1 2" key="1">
    <citation type="submission" date="2018-06" db="EMBL/GenBank/DDBJ databases">
        <authorList>
            <consortium name="Pathogen Informatics"/>
            <person name="Doyle S."/>
        </authorList>
    </citation>
    <scope>NUCLEOTIDE SEQUENCE [LARGE SCALE GENOMIC DNA]</scope>
    <source>
        <strain evidence="1 2">NCTC8261</strain>
    </source>
</reference>
<proteinExistence type="predicted"/>
<sequence>MRQIEKEAGRSVMPVMVIYTANASGGSALADLQDAQKLRNHFGNFITQCLAAQSYKDETHPVPATFVLNPDFLGALQQGPYGYTVVRQKNSVPVNAQLAAAIQALPAMAGFIAPSLPTFSDDLYGYIQAVNYLVRPVCPGCGFWLADECLGDRNGGLGAARYR</sequence>
<evidence type="ECO:0000313" key="1">
    <source>
        <dbReference type="EMBL" id="SUH39819.1"/>
    </source>
</evidence>
<dbReference type="AlphaFoldDB" id="A0A379X0C6"/>
<evidence type="ECO:0000313" key="2">
    <source>
        <dbReference type="Proteomes" id="UP000254712"/>
    </source>
</evidence>
<gene>
    <name evidence="1" type="ORF">NCTC8261_06190</name>
</gene>
<accession>A0A379X0C6</accession>
<name>A0A379X0C6_SALET</name>
<organism evidence="1 2">
    <name type="scientific">Salmonella enterica I</name>
    <dbReference type="NCBI Taxonomy" id="59201"/>
    <lineage>
        <taxon>Bacteria</taxon>
        <taxon>Pseudomonadati</taxon>
        <taxon>Pseudomonadota</taxon>
        <taxon>Gammaproteobacteria</taxon>
        <taxon>Enterobacterales</taxon>
        <taxon>Enterobacteriaceae</taxon>
        <taxon>Salmonella</taxon>
    </lineage>
</organism>